<reference evidence="2" key="1">
    <citation type="submission" date="2018-11" db="EMBL/GenBank/DDBJ databases">
        <authorList>
            <consortium name="Pathogen Informatics"/>
        </authorList>
    </citation>
    <scope>NUCLEOTIDE SEQUENCE</scope>
</reference>
<name>A0A3S5B4F6_9PLAT</name>
<organism evidence="2 3">
    <name type="scientific">Protopolystoma xenopodis</name>
    <dbReference type="NCBI Taxonomy" id="117903"/>
    <lineage>
        <taxon>Eukaryota</taxon>
        <taxon>Metazoa</taxon>
        <taxon>Spiralia</taxon>
        <taxon>Lophotrochozoa</taxon>
        <taxon>Platyhelminthes</taxon>
        <taxon>Monogenea</taxon>
        <taxon>Polyopisthocotylea</taxon>
        <taxon>Polystomatidea</taxon>
        <taxon>Polystomatidae</taxon>
        <taxon>Protopolystoma</taxon>
    </lineage>
</organism>
<accession>A0A3S5B4F6</accession>
<feature type="compositionally biased region" description="Low complexity" evidence="1">
    <location>
        <begin position="90"/>
        <end position="104"/>
    </location>
</feature>
<dbReference type="Proteomes" id="UP000784294">
    <property type="component" value="Unassembled WGS sequence"/>
</dbReference>
<comment type="caution">
    <text evidence="2">The sequence shown here is derived from an EMBL/GenBank/DDBJ whole genome shotgun (WGS) entry which is preliminary data.</text>
</comment>
<feature type="non-terminal residue" evidence="2">
    <location>
        <position position="653"/>
    </location>
</feature>
<gene>
    <name evidence="2" type="ORF">PXEA_LOCUS6408</name>
</gene>
<feature type="compositionally biased region" description="Basic residues" evidence="1">
    <location>
        <begin position="543"/>
        <end position="557"/>
    </location>
</feature>
<dbReference type="AlphaFoldDB" id="A0A3S5B4F6"/>
<dbReference type="EMBL" id="CAAALY010016408">
    <property type="protein sequence ID" value="VEL12968.1"/>
    <property type="molecule type" value="Genomic_DNA"/>
</dbReference>
<dbReference type="OrthoDB" id="6288972at2759"/>
<evidence type="ECO:0000313" key="3">
    <source>
        <dbReference type="Proteomes" id="UP000784294"/>
    </source>
</evidence>
<evidence type="ECO:0000313" key="2">
    <source>
        <dbReference type="EMBL" id="VEL12968.1"/>
    </source>
</evidence>
<keyword evidence="3" id="KW-1185">Reference proteome</keyword>
<feature type="region of interest" description="Disordered" evidence="1">
    <location>
        <begin position="75"/>
        <end position="118"/>
    </location>
</feature>
<protein>
    <submittedName>
        <fullName evidence="2">Uncharacterized protein</fullName>
    </submittedName>
</protein>
<feature type="compositionally biased region" description="Polar residues" evidence="1">
    <location>
        <begin position="531"/>
        <end position="540"/>
    </location>
</feature>
<feature type="region of interest" description="Disordered" evidence="1">
    <location>
        <begin position="298"/>
        <end position="329"/>
    </location>
</feature>
<proteinExistence type="predicted"/>
<evidence type="ECO:0000256" key="1">
    <source>
        <dbReference type="SAM" id="MobiDB-lite"/>
    </source>
</evidence>
<feature type="region of interest" description="Disordered" evidence="1">
    <location>
        <begin position="507"/>
        <end position="557"/>
    </location>
</feature>
<sequence>MNGPAFRVCLEPTCESTCNAKESSTFLEHLNSSSAKTFSSFDGPLQARISSTLPATFSTTRIRPAILRKNQADMGAWPMRPEHRDSAEQTLSEPSSSASTSLSPAIPPSDSLQPSQSNLLAPTVDSTLASPSHDQGSGLCSSCLVLVNSGRLIGLSPPSRLVAGFCRCPHRPECPDCLAAAIPESESFPPTNGKNIVALDLFDRDHGKRTPRANPHPQVMPSYGLSDCVTPVRDSSIAKSSHIPYCSQRITEMTDNINWLQISSSARSSADVIQKSSPDLTAQQLDGRRDQLLEFERTSRLNKETDDGDRGVYRQESEKEETSNPANLDKEIQNSARLLYFGQRPGQRSWSSTTAPYLTSSASLSSCSYSSSSSSSSSILANLPASDSSIHLSAACSTGDTKTPHTTDGYLEATELKQDLINPVAFSRDAYLKVTQDGYLNRSPKSSEYSVQMRVLPGLSIASPIGSSVDSHSCSAWPMPALSEPEVAQLMSAASFTCASIREVSPDAATPSLSSHPTYHHDPDSLLHHQTPLQPRQNPQQHDHHRSHHHHSHTYNHIQRLHVPLHRHGPPCVSSASLTPGPWTSSCVDADSFFSSPPSSCSSPPAPSPSLSCPARTLQVTRTLSPSFRSSANENDLPIPSSAAMAVEMALSR</sequence>